<protein>
    <recommendedName>
        <fullName evidence="4">PAP2 superfamily protein</fullName>
    </recommendedName>
</protein>
<dbReference type="RefSeq" id="WP_104513900.1">
    <property type="nucleotide sequence ID" value="NZ_MQVW01000022.1"/>
</dbReference>
<feature type="transmembrane region" description="Helical" evidence="1">
    <location>
        <begin position="101"/>
        <end position="120"/>
    </location>
</feature>
<feature type="transmembrane region" description="Helical" evidence="1">
    <location>
        <begin position="7"/>
        <end position="27"/>
    </location>
</feature>
<feature type="transmembrane region" description="Helical" evidence="1">
    <location>
        <begin position="77"/>
        <end position="95"/>
    </location>
</feature>
<evidence type="ECO:0000313" key="3">
    <source>
        <dbReference type="Proteomes" id="UP000239002"/>
    </source>
</evidence>
<accession>A0A2S6IQ15</accession>
<keyword evidence="3" id="KW-1185">Reference proteome</keyword>
<dbReference type="EMBL" id="PTJE01000001">
    <property type="protein sequence ID" value="PPK96329.1"/>
    <property type="molecule type" value="Genomic_DNA"/>
</dbReference>
<feature type="transmembrane region" description="Helical" evidence="1">
    <location>
        <begin position="181"/>
        <end position="199"/>
    </location>
</feature>
<evidence type="ECO:0000256" key="1">
    <source>
        <dbReference type="SAM" id="Phobius"/>
    </source>
</evidence>
<evidence type="ECO:0008006" key="4">
    <source>
        <dbReference type="Google" id="ProtNLM"/>
    </source>
</evidence>
<keyword evidence="1" id="KW-0812">Transmembrane</keyword>
<dbReference type="Proteomes" id="UP000239002">
    <property type="component" value="Unassembled WGS sequence"/>
</dbReference>
<proteinExistence type="predicted"/>
<dbReference type="AlphaFoldDB" id="A0A2S6IQ15"/>
<gene>
    <name evidence="2" type="ORF">LY01_00147</name>
</gene>
<feature type="transmembrane region" description="Helical" evidence="1">
    <location>
        <begin position="39"/>
        <end position="65"/>
    </location>
</feature>
<keyword evidence="1" id="KW-0472">Membrane</keyword>
<dbReference type="OrthoDB" id="9786064at2"/>
<keyword evidence="1" id="KW-1133">Transmembrane helix</keyword>
<name>A0A2S6IQ15_9FLAO</name>
<reference evidence="2 3" key="1">
    <citation type="submission" date="2018-02" db="EMBL/GenBank/DDBJ databases">
        <title>Genomic Encyclopedia of Archaeal and Bacterial Type Strains, Phase II (KMG-II): from individual species to whole genera.</title>
        <authorList>
            <person name="Goeker M."/>
        </authorList>
    </citation>
    <scope>NUCLEOTIDE SEQUENCE [LARGE SCALE GENOMIC DNA]</scope>
    <source>
        <strain evidence="2 3">DSM 16809</strain>
    </source>
</reference>
<comment type="caution">
    <text evidence="2">The sequence shown here is derived from an EMBL/GenBank/DDBJ whole genome shotgun (WGS) entry which is preliminary data.</text>
</comment>
<organism evidence="2 3">
    <name type="scientific">Nonlabens xylanidelens</name>
    <dbReference type="NCBI Taxonomy" id="191564"/>
    <lineage>
        <taxon>Bacteria</taxon>
        <taxon>Pseudomonadati</taxon>
        <taxon>Bacteroidota</taxon>
        <taxon>Flavobacteriia</taxon>
        <taxon>Flavobacteriales</taxon>
        <taxon>Flavobacteriaceae</taxon>
        <taxon>Nonlabens</taxon>
    </lineage>
</organism>
<evidence type="ECO:0000313" key="2">
    <source>
        <dbReference type="EMBL" id="PPK96329.1"/>
    </source>
</evidence>
<sequence>MKWFLTLWSYIVNPIFIPSLVSLWYFNFSYYSDADSVKLQLYLIVILTAAIPLFTYSILKVLGIVKSVHLSTTGERITPLIVYAILLIMLLRTAFVNGLHLSLYNFFLGTLIATIVATILTSIRYKISLHLMATGGTLGFLIMLSYTLGINLLIEIAALGIISGLTATSRLSMKAHNSHQLIFGFLLGLLSQVLAFSYMTT</sequence>
<feature type="transmembrane region" description="Helical" evidence="1">
    <location>
        <begin position="152"/>
        <end position="169"/>
    </location>
</feature>